<dbReference type="PROSITE" id="PS50178">
    <property type="entry name" value="ZF_FYVE"/>
    <property type="match status" value="1"/>
</dbReference>
<evidence type="ECO:0000256" key="8">
    <source>
        <dbReference type="ARBA" id="ARBA00034103"/>
    </source>
</evidence>
<feature type="compositionally biased region" description="Pro residues" evidence="10">
    <location>
        <begin position="11"/>
        <end position="22"/>
    </location>
</feature>
<dbReference type="GO" id="GO:0050806">
    <property type="term" value="P:positive regulation of synaptic transmission"/>
    <property type="evidence" value="ECO:0007669"/>
    <property type="project" value="TreeGrafter"/>
</dbReference>
<dbReference type="Pfam" id="PF00595">
    <property type="entry name" value="PDZ"/>
    <property type="match status" value="1"/>
</dbReference>
<sequence length="1529" mass="170227">MSASVGAQSGPRPPTVPAPMPDMPDLSHLTEEERKVIMAVMVRQREEEEKEQAMLKTLHQQFESYKEQVRKIGVETKRQQAVHKDDAPTCGICRKTKFADGCGHLCSYCQTKFCARCGGRVSLRSNNEDKVCLIGKDRVMWVCNLCRKQQEILTKSGEWFSSGPGGRPLSVGAPLSVPELEKDRKLRSRSQAPVANDTLPPSAGAGDPTKGADTMPASRSRSEPPRDKKRPVSLHEQNGKVVGRGERRRGPGRLSSQASEDRAPGEKRDSRRLEKGHSQEYPENEPTHPERRRRQEEEERERQRREEEYQTRYRSDPNLARYPVKPQKEEQEMRMHAKVSKMRQERHHSDLAINEVGLMQDGSEAAGNRMSRQRVASNEDRKAFLENHRAYSVDRTGGGGIGGHGSLAKQGHGGPQVGPTGPPDLRDGKDWGPKGHLEPGSAAFLHRAKREKAAEIMRKDSSLSSDQSESLRPPPPRAYRPKRGLNKRQMSISSSEEEGGSTPEYTSCEDVEIESVSEKGDWDCHPLDPTVWHHPVSWQPSKEGDHLIGRITLSKRSTMPREAGSLLGLKVVGGKMTESGRLGAFITKVKKGSLADIVGHLRAGDEVLQWNGKALPGATKKEVYNIILESQSAPQVEIVVSRPIGDTPRLPGTSHPPLESTGSSSIDDSQKMDRPSISVMSPTSPGMLRDLPLVLPGQLSVKLWYDKVGHQLIVNVLQARELPPRPDGRPRNPYVKMYFLPDRSDKSKRRTKTVKKSAEPKWNQTFLYSHVHRRDFRERMLEITVWDQPRAQEEESEFLGEILIELETALLDDQPHWYKLQTHDVSSLPLPQPSPCLPRRHVHGDSPSKKLQRSHRIIETDYDDGITVVSSAAERNSRDRERSSTLTVPERQAAIQHRSRSVSPHREDQCRARSRPAHVPMQRSLDEIHKNRHHSYSPSHYHDSHQEHRSGDSDYEYSEDSEVLEMHRSIRGGSAECLHTNSDLQPSLDRVRSASTTCLRPESNFHSSERERHSANLDRPSCQIADKKTIDGDRLQPTSILRGGRRMREPPLRPFGQSSLGGSCPNSPRADRCMLGAPQNLAVPVAACRTIFLGGCCWELPQLPAKSSSIEQDHVNSKPEEKPKSALAVEERARQLQMRVHSYRPGSSASSGHDPEAELKNRRDMYKDQKRSCDNMSARSSDSDMSDVSAISRASSASRLSATSYMSIQSERPHGRISRQVRASSGRSMLKSTSVSGDINTSERTDGSQSDTALGTVGTGAKKRRSSLNARFVAIVGNRRSRSTSQISQTEASSKKSKGSQGTIQRSQETGMAVELQRNMSRQPSRESNNGSMNSYNSEGSPIFPAVRVETQFSDFLDGLGPAQLVGRQTLATPAIGDIQIGMVNKKGQLEVEVIRARGLIQKPGSKSLPAPYVKVYLLHNGAYVAKKKTKIARKTLDPLYQQTLQFEESPQGKVLQVIVWGDYGRMDHKSFMGVAQILLEELDLSSNVIGWYKLFPPSSLVDPTLASLTRRASQSSLDSSPAPAGVRS</sequence>
<keyword evidence="5" id="KW-0221">Differentiation</keyword>
<feature type="compositionally biased region" description="Polar residues" evidence="10">
    <location>
        <begin position="1318"/>
        <end position="1339"/>
    </location>
</feature>
<dbReference type="InterPro" id="IPR039032">
    <property type="entry name" value="Rim-like"/>
</dbReference>
<dbReference type="CDD" id="cd06714">
    <property type="entry name" value="PDZ_RIM-like"/>
    <property type="match status" value="1"/>
</dbReference>
<protein>
    <submittedName>
        <fullName evidence="15">Regulating synaptic membrane exocytosis protein 1 isoform X16</fullName>
    </submittedName>
</protein>
<dbReference type="CDD" id="cd04031">
    <property type="entry name" value="C2A_RIM1alpha"/>
    <property type="match status" value="1"/>
</dbReference>
<dbReference type="GO" id="GO:0042391">
    <property type="term" value="P:regulation of membrane potential"/>
    <property type="evidence" value="ECO:0007669"/>
    <property type="project" value="TreeGrafter"/>
</dbReference>
<accession>A0A9Q9ZTG4</accession>
<dbReference type="GO" id="GO:0031267">
    <property type="term" value="F:small GTPase binding"/>
    <property type="evidence" value="ECO:0007669"/>
    <property type="project" value="InterPro"/>
</dbReference>
<feature type="compositionally biased region" description="Low complexity" evidence="10">
    <location>
        <begin position="462"/>
        <end position="471"/>
    </location>
</feature>
<dbReference type="PROSITE" id="PS50916">
    <property type="entry name" value="RABBD"/>
    <property type="match status" value="1"/>
</dbReference>
<feature type="compositionally biased region" description="Basic and acidic residues" evidence="10">
    <location>
        <begin position="259"/>
        <end position="315"/>
    </location>
</feature>
<dbReference type="InterPro" id="IPR000008">
    <property type="entry name" value="C2_dom"/>
</dbReference>
<feature type="compositionally biased region" description="Basic and acidic residues" evidence="10">
    <location>
        <begin position="424"/>
        <end position="437"/>
    </location>
</feature>
<dbReference type="GO" id="GO:0048788">
    <property type="term" value="C:cytoskeleton of presynaptic active zone"/>
    <property type="evidence" value="ECO:0007669"/>
    <property type="project" value="TreeGrafter"/>
</dbReference>
<feature type="compositionally biased region" description="Basic and acidic residues" evidence="10">
    <location>
        <begin position="326"/>
        <end position="335"/>
    </location>
</feature>
<keyword evidence="2" id="KW-0479">Metal-binding</keyword>
<feature type="region of interest" description="Disordered" evidence="10">
    <location>
        <begin position="1"/>
        <end position="26"/>
    </location>
</feature>
<dbReference type="PANTHER" id="PTHR12157">
    <property type="entry name" value="REGULATING SYNAPTIC MEMBRANE EXOCYTOSIS PROTEIN"/>
    <property type="match status" value="1"/>
</dbReference>
<feature type="region of interest" description="Disordered" evidence="10">
    <location>
        <begin position="643"/>
        <end position="683"/>
    </location>
</feature>
<feature type="domain" description="C2" evidence="11">
    <location>
        <begin position="695"/>
        <end position="818"/>
    </location>
</feature>
<feature type="compositionally biased region" description="Basic and acidic residues" evidence="10">
    <location>
        <begin position="451"/>
        <end position="461"/>
    </location>
</feature>
<feature type="region of interest" description="Disordered" evidence="10">
    <location>
        <begin position="871"/>
        <end position="961"/>
    </location>
</feature>
<feature type="domain" description="C2" evidence="11">
    <location>
        <begin position="1375"/>
        <end position="1493"/>
    </location>
</feature>
<feature type="compositionally biased region" description="Gly residues" evidence="10">
    <location>
        <begin position="396"/>
        <end position="416"/>
    </location>
</feature>
<feature type="domain" description="FYVE-type" evidence="13">
    <location>
        <begin position="84"/>
        <end position="151"/>
    </location>
</feature>
<dbReference type="GO" id="GO:0030154">
    <property type="term" value="P:cell differentiation"/>
    <property type="evidence" value="ECO:0007669"/>
    <property type="project" value="UniProtKB-KW"/>
</dbReference>
<feature type="region of interest" description="Disordered" evidence="10">
    <location>
        <begin position="181"/>
        <end position="347"/>
    </location>
</feature>
<name>A0A9Q9ZTG4_CYPCA</name>
<dbReference type="FunFam" id="2.60.40.150:FF:000001">
    <property type="entry name" value="Regulating synaptic membrane exocytosis 3, isoform CRA_a"/>
    <property type="match status" value="1"/>
</dbReference>
<dbReference type="GO" id="GO:0042734">
    <property type="term" value="C:presynaptic membrane"/>
    <property type="evidence" value="ECO:0007669"/>
    <property type="project" value="TreeGrafter"/>
</dbReference>
<keyword evidence="6" id="KW-0862">Zinc</keyword>
<feature type="domain" description="RabBD" evidence="14">
    <location>
        <begin position="23"/>
        <end position="163"/>
    </location>
</feature>
<dbReference type="GO" id="GO:0048167">
    <property type="term" value="P:regulation of synaptic plasticity"/>
    <property type="evidence" value="ECO:0007669"/>
    <property type="project" value="TreeGrafter"/>
</dbReference>
<reference evidence="15" key="1">
    <citation type="submission" date="2025-08" db="UniProtKB">
        <authorList>
            <consortium name="RefSeq"/>
        </authorList>
    </citation>
    <scope>IDENTIFICATION</scope>
    <source>
        <tissue evidence="15">Muscle</tissue>
    </source>
</reference>
<organism evidence="15">
    <name type="scientific">Cyprinus carpio</name>
    <name type="common">Common carp</name>
    <dbReference type="NCBI Taxonomy" id="7962"/>
    <lineage>
        <taxon>Eukaryota</taxon>
        <taxon>Metazoa</taxon>
        <taxon>Chordata</taxon>
        <taxon>Craniata</taxon>
        <taxon>Vertebrata</taxon>
        <taxon>Euteleostomi</taxon>
        <taxon>Actinopterygii</taxon>
        <taxon>Neopterygii</taxon>
        <taxon>Teleostei</taxon>
        <taxon>Ostariophysi</taxon>
        <taxon>Cypriniformes</taxon>
        <taxon>Cyprinidae</taxon>
        <taxon>Cyprininae</taxon>
        <taxon>Cyprinus</taxon>
    </lineage>
</organism>
<dbReference type="CTD" id="568486"/>
<evidence type="ECO:0000256" key="10">
    <source>
        <dbReference type="SAM" id="MobiDB-lite"/>
    </source>
</evidence>
<evidence type="ECO:0000256" key="9">
    <source>
        <dbReference type="PROSITE-ProRule" id="PRU00091"/>
    </source>
</evidence>
<feature type="domain" description="PDZ" evidence="12">
    <location>
        <begin position="550"/>
        <end position="642"/>
    </location>
</feature>
<evidence type="ECO:0000259" key="11">
    <source>
        <dbReference type="PROSITE" id="PS50004"/>
    </source>
</evidence>
<dbReference type="SMART" id="SM00228">
    <property type="entry name" value="PDZ"/>
    <property type="match status" value="1"/>
</dbReference>
<evidence type="ECO:0000313" key="15">
    <source>
        <dbReference type="RefSeq" id="XP_042572346.1"/>
    </source>
</evidence>
<evidence type="ECO:0000259" key="14">
    <source>
        <dbReference type="PROSITE" id="PS50916"/>
    </source>
</evidence>
<feature type="compositionally biased region" description="Basic residues" evidence="10">
    <location>
        <begin position="336"/>
        <end position="346"/>
    </location>
</feature>
<evidence type="ECO:0000256" key="6">
    <source>
        <dbReference type="ARBA" id="ARBA00022833"/>
    </source>
</evidence>
<evidence type="ECO:0000256" key="3">
    <source>
        <dbReference type="ARBA" id="ARBA00022737"/>
    </source>
</evidence>
<dbReference type="PROSITE" id="PS50106">
    <property type="entry name" value="PDZ"/>
    <property type="match status" value="1"/>
</dbReference>
<dbReference type="GO" id="GO:0006886">
    <property type="term" value="P:intracellular protein transport"/>
    <property type="evidence" value="ECO:0007669"/>
    <property type="project" value="InterPro"/>
</dbReference>
<dbReference type="FunFam" id="3.30.40.10:FF:000044">
    <property type="entry name" value="Regulating synaptic membrane exocytosis protein 2"/>
    <property type="match status" value="1"/>
</dbReference>
<keyword evidence="7" id="KW-0770">Synapse</keyword>
<evidence type="ECO:0000256" key="5">
    <source>
        <dbReference type="ARBA" id="ARBA00022782"/>
    </source>
</evidence>
<feature type="compositionally biased region" description="Polar residues" evidence="10">
    <location>
        <begin position="1299"/>
        <end position="1310"/>
    </location>
</feature>
<feature type="compositionally biased region" description="Basic and acidic residues" evidence="10">
    <location>
        <begin position="1163"/>
        <end position="1173"/>
    </location>
</feature>
<keyword evidence="1" id="KW-0597">Phosphoprotein</keyword>
<proteinExistence type="predicted"/>
<feature type="compositionally biased region" description="Polar residues" evidence="10">
    <location>
        <begin position="1221"/>
        <end position="1240"/>
    </location>
</feature>
<feature type="region of interest" description="Disordered" evidence="10">
    <location>
        <begin position="1163"/>
        <end position="1339"/>
    </location>
</feature>
<dbReference type="InterPro" id="IPR010911">
    <property type="entry name" value="Rab_BD"/>
</dbReference>
<feature type="compositionally biased region" description="Basic and acidic residues" evidence="10">
    <location>
        <begin position="1111"/>
        <end position="1132"/>
    </location>
</feature>
<evidence type="ECO:0000259" key="13">
    <source>
        <dbReference type="PROSITE" id="PS50178"/>
    </source>
</evidence>
<dbReference type="GO" id="GO:0048791">
    <property type="term" value="P:calcium ion-regulated exocytosis of neurotransmitter"/>
    <property type="evidence" value="ECO:0007669"/>
    <property type="project" value="TreeGrafter"/>
</dbReference>
<gene>
    <name evidence="15" type="primary">rims1b</name>
</gene>
<dbReference type="Pfam" id="PF22601">
    <property type="entry name" value="RIM2a_ZnF"/>
    <property type="match status" value="1"/>
</dbReference>
<dbReference type="Pfam" id="PF00168">
    <property type="entry name" value="C2"/>
    <property type="match status" value="2"/>
</dbReference>
<dbReference type="PANTHER" id="PTHR12157:SF18">
    <property type="entry name" value="REGULATING SYNAPTIC MEMBRANE EXOCYTOSIS PROTEIN 1"/>
    <property type="match status" value="1"/>
</dbReference>
<evidence type="ECO:0000259" key="12">
    <source>
        <dbReference type="PROSITE" id="PS50106"/>
    </source>
</evidence>
<dbReference type="Proteomes" id="UP001155660">
    <property type="component" value="Chromosome B1"/>
</dbReference>
<feature type="region of interest" description="Disordered" evidence="10">
    <location>
        <begin position="833"/>
        <end position="853"/>
    </location>
</feature>
<feature type="compositionally biased region" description="Basic and acidic residues" evidence="10">
    <location>
        <begin position="940"/>
        <end position="952"/>
    </location>
</feature>
<dbReference type="SMART" id="SM00239">
    <property type="entry name" value="C2"/>
    <property type="match status" value="2"/>
</dbReference>
<dbReference type="GeneID" id="109070217"/>
<dbReference type="GO" id="GO:0044325">
    <property type="term" value="F:transmembrane transporter binding"/>
    <property type="evidence" value="ECO:0007669"/>
    <property type="project" value="TreeGrafter"/>
</dbReference>
<evidence type="ECO:0000256" key="4">
    <source>
        <dbReference type="ARBA" id="ARBA00022771"/>
    </source>
</evidence>
<dbReference type="RefSeq" id="XP_042572346.1">
    <property type="nucleotide sequence ID" value="XM_042716412.1"/>
</dbReference>
<feature type="region of interest" description="Disordered" evidence="10">
    <location>
        <begin position="1109"/>
        <end position="1132"/>
    </location>
</feature>
<evidence type="ECO:0000256" key="1">
    <source>
        <dbReference type="ARBA" id="ARBA00022553"/>
    </source>
</evidence>
<dbReference type="InterPro" id="IPR054386">
    <property type="entry name" value="RIM_Znf"/>
</dbReference>
<dbReference type="GO" id="GO:0008270">
    <property type="term" value="F:zinc ion binding"/>
    <property type="evidence" value="ECO:0007669"/>
    <property type="project" value="UniProtKB-KW"/>
</dbReference>
<dbReference type="InterPro" id="IPR001478">
    <property type="entry name" value="PDZ"/>
</dbReference>
<keyword evidence="3" id="KW-0677">Repeat</keyword>
<dbReference type="SMR" id="A0A9Q9ZTG4"/>
<dbReference type="PROSITE" id="PS50004">
    <property type="entry name" value="C2"/>
    <property type="match status" value="2"/>
</dbReference>
<dbReference type="InterPro" id="IPR017455">
    <property type="entry name" value="Znf_FYVE-rel"/>
</dbReference>
<feature type="region of interest" description="Disordered" evidence="10">
    <location>
        <begin position="391"/>
        <end position="508"/>
    </location>
</feature>
<dbReference type="FunFam" id="2.30.42.10:FF:000003">
    <property type="entry name" value="Regulating synaptic membrane exocytosis protein 1, putative"/>
    <property type="match status" value="1"/>
</dbReference>
<evidence type="ECO:0000256" key="2">
    <source>
        <dbReference type="ARBA" id="ARBA00022723"/>
    </source>
</evidence>
<keyword evidence="4 9" id="KW-0863">Zinc-finger</keyword>
<feature type="compositionally biased region" description="Low complexity" evidence="10">
    <location>
        <begin position="1186"/>
        <end position="1207"/>
    </location>
</feature>
<feature type="region of interest" description="Disordered" evidence="10">
    <location>
        <begin position="1044"/>
        <end position="1063"/>
    </location>
</feature>
<dbReference type="GO" id="GO:2000300">
    <property type="term" value="P:regulation of synaptic vesicle exocytosis"/>
    <property type="evidence" value="ECO:0007669"/>
    <property type="project" value="TreeGrafter"/>
</dbReference>
<dbReference type="CDD" id="cd04028">
    <property type="entry name" value="C2B_RIM1alpha"/>
    <property type="match status" value="1"/>
</dbReference>
<comment type="subcellular location">
    <subcellularLocation>
        <location evidence="8">Synapse</location>
    </subcellularLocation>
</comment>
<dbReference type="FunFam" id="2.60.40.150:FF:000003">
    <property type="entry name" value="Regulating synaptic membrane exocytosis protein 2"/>
    <property type="match status" value="1"/>
</dbReference>
<evidence type="ECO:0000256" key="7">
    <source>
        <dbReference type="ARBA" id="ARBA00023018"/>
    </source>
</evidence>